<name>A0A437QDQ0_9GAMM</name>
<organism evidence="1 2">
    <name type="scientific">Neptunomonas marina</name>
    <dbReference type="NCBI Taxonomy" id="1815562"/>
    <lineage>
        <taxon>Bacteria</taxon>
        <taxon>Pseudomonadati</taxon>
        <taxon>Pseudomonadota</taxon>
        <taxon>Gammaproteobacteria</taxon>
        <taxon>Oceanospirillales</taxon>
        <taxon>Oceanospirillaceae</taxon>
        <taxon>Neptunomonas</taxon>
    </lineage>
</organism>
<accession>A0A437QDQ0</accession>
<protein>
    <submittedName>
        <fullName evidence="1">Uncharacterized protein</fullName>
    </submittedName>
</protein>
<dbReference type="AlphaFoldDB" id="A0A437QDQ0"/>
<evidence type="ECO:0000313" key="2">
    <source>
        <dbReference type="Proteomes" id="UP000282818"/>
    </source>
</evidence>
<sequence length="225" mass="25482">MDIKAIVDAQVSEMIKSGALQKSISDQVENTINLAVSEVFSRHGEFHKSLETVLKEIVRIDPNDFSIPEYNQQMLVGVREKLGNLFAGQAAEKFNAEIDALLAPAPKEISLHELVSNVCELWRDFESYEKDDWLDEVDIDFEENDGCLRGSYNLKMRAGSEDKVELYISGHTIRISHRFEYNPTAAFNAVDSYIFKLYAAGTVITDIDAFYIDRVDASLGTQEEW</sequence>
<dbReference type="Proteomes" id="UP000282818">
    <property type="component" value="Unassembled WGS sequence"/>
</dbReference>
<proteinExistence type="predicted"/>
<gene>
    <name evidence="1" type="ORF">EOE65_03210</name>
</gene>
<evidence type="ECO:0000313" key="1">
    <source>
        <dbReference type="EMBL" id="RVU32678.1"/>
    </source>
</evidence>
<dbReference type="EMBL" id="SACQ01000001">
    <property type="protein sequence ID" value="RVU32678.1"/>
    <property type="molecule type" value="Genomic_DNA"/>
</dbReference>
<dbReference type="RefSeq" id="WP_127692846.1">
    <property type="nucleotide sequence ID" value="NZ_SACQ01000001.1"/>
</dbReference>
<reference evidence="1 2" key="1">
    <citation type="submission" date="2019-01" db="EMBL/GenBank/DDBJ databases">
        <authorList>
            <person name="Chen W.-M."/>
        </authorList>
    </citation>
    <scope>NUCLEOTIDE SEQUENCE [LARGE SCALE GENOMIC DNA]</scope>
    <source>
        <strain evidence="1 2">HPM-16</strain>
    </source>
</reference>
<comment type="caution">
    <text evidence="1">The sequence shown here is derived from an EMBL/GenBank/DDBJ whole genome shotgun (WGS) entry which is preliminary data.</text>
</comment>
<keyword evidence="2" id="KW-1185">Reference proteome</keyword>